<feature type="transmembrane region" description="Helical" evidence="7">
    <location>
        <begin position="50"/>
        <end position="74"/>
    </location>
</feature>
<reference evidence="8 9" key="1">
    <citation type="submission" date="2018-05" db="EMBL/GenBank/DDBJ databases">
        <title>Freshwater and sediment microbial communities from various areas in North America, analyzing microbe dynamics in response to fracking.</title>
        <authorList>
            <person name="Lamendella R."/>
        </authorList>
    </citation>
    <scope>NUCLEOTIDE SEQUENCE [LARGE SCALE GENOMIC DNA]</scope>
    <source>
        <strain evidence="8 9">15_TX</strain>
    </source>
</reference>
<keyword evidence="3" id="KW-1003">Cell membrane</keyword>
<dbReference type="GO" id="GO:0005886">
    <property type="term" value="C:plasma membrane"/>
    <property type="evidence" value="ECO:0007669"/>
    <property type="project" value="UniProtKB-SubCell"/>
</dbReference>
<comment type="similarity">
    <text evidence="2">Belongs to the UPF0718 family.</text>
</comment>
<evidence type="ECO:0000313" key="8">
    <source>
        <dbReference type="EMBL" id="PWW17083.1"/>
    </source>
</evidence>
<keyword evidence="4 7" id="KW-0812">Transmembrane</keyword>
<keyword evidence="5 7" id="KW-1133">Transmembrane helix</keyword>
<sequence length="300" mass="33705">MLMDTLNSFLYIALELTVLFIGISFLISLLQGYIPYEKIEKKLAGKNKLIAAFAAILFAFITPFCSCSTIPVVVNMLKRKMPFSIVMIFLFASPVLDPTILTIMGVVLGWKVTIIYTILTTIFSIIIGFTLEKFGFEKSVKNVVMTGYEEKTKKFNLQLAVKETLDLMKSVYPYLLVGAAIGAFIHGLVPTEWISSYFGKDHWWLIPIAAIVGIPLYIRLSSMIPISQILIAKGMALGPVMAMLISWAGSSLPEVVLLKSIFKKELVFTFVFSVFLCPPFQVLFFTLFNIRLVCIYQKKI</sequence>
<evidence type="ECO:0000256" key="7">
    <source>
        <dbReference type="SAM" id="Phobius"/>
    </source>
</evidence>
<proteinExistence type="inferred from homology"/>
<dbReference type="InterPro" id="IPR005524">
    <property type="entry name" value="DUF318"/>
</dbReference>
<evidence type="ECO:0000256" key="6">
    <source>
        <dbReference type="ARBA" id="ARBA00023136"/>
    </source>
</evidence>
<evidence type="ECO:0000256" key="2">
    <source>
        <dbReference type="ARBA" id="ARBA00006386"/>
    </source>
</evidence>
<accession>A0A2V2ZAH7</accession>
<dbReference type="InterPro" id="IPR053166">
    <property type="entry name" value="UPF0718_permease"/>
</dbReference>
<dbReference type="Pfam" id="PF03773">
    <property type="entry name" value="ArsP_1"/>
    <property type="match status" value="1"/>
</dbReference>
<feature type="transmembrane region" description="Helical" evidence="7">
    <location>
        <begin position="86"/>
        <end position="108"/>
    </location>
</feature>
<protein>
    <recommendedName>
        <fullName evidence="10">Permease</fullName>
    </recommendedName>
</protein>
<feature type="transmembrane region" description="Helical" evidence="7">
    <location>
        <begin position="230"/>
        <end position="248"/>
    </location>
</feature>
<feature type="transmembrane region" description="Helical" evidence="7">
    <location>
        <begin position="201"/>
        <end position="218"/>
    </location>
</feature>
<dbReference type="Proteomes" id="UP000247150">
    <property type="component" value="Unassembled WGS sequence"/>
</dbReference>
<evidence type="ECO:0000256" key="4">
    <source>
        <dbReference type="ARBA" id="ARBA00022692"/>
    </source>
</evidence>
<feature type="transmembrane region" description="Helical" evidence="7">
    <location>
        <begin position="9"/>
        <end position="30"/>
    </location>
</feature>
<name>A0A2V2ZAH7_9BACI</name>
<evidence type="ECO:0000313" key="9">
    <source>
        <dbReference type="Proteomes" id="UP000247150"/>
    </source>
</evidence>
<feature type="transmembrane region" description="Helical" evidence="7">
    <location>
        <begin position="268"/>
        <end position="290"/>
    </location>
</feature>
<comment type="subcellular location">
    <subcellularLocation>
        <location evidence="1">Cell membrane</location>
        <topology evidence="1">Multi-pass membrane protein</topology>
    </subcellularLocation>
</comment>
<feature type="transmembrane region" description="Helical" evidence="7">
    <location>
        <begin position="171"/>
        <end position="189"/>
    </location>
</feature>
<comment type="caution">
    <text evidence="8">The sequence shown here is derived from an EMBL/GenBank/DDBJ whole genome shotgun (WGS) entry which is preliminary data.</text>
</comment>
<keyword evidence="6 7" id="KW-0472">Membrane</keyword>
<gene>
    <name evidence="8" type="ORF">DFO73_13213</name>
</gene>
<organism evidence="8 9">
    <name type="scientific">Cytobacillus oceanisediminis</name>
    <dbReference type="NCBI Taxonomy" id="665099"/>
    <lineage>
        <taxon>Bacteria</taxon>
        <taxon>Bacillati</taxon>
        <taxon>Bacillota</taxon>
        <taxon>Bacilli</taxon>
        <taxon>Bacillales</taxon>
        <taxon>Bacillaceae</taxon>
        <taxon>Cytobacillus</taxon>
    </lineage>
</organism>
<feature type="transmembrane region" description="Helical" evidence="7">
    <location>
        <begin position="114"/>
        <end position="131"/>
    </location>
</feature>
<dbReference type="PANTHER" id="PTHR42775">
    <property type="entry name" value="PERMEASE RV2963-RELATED"/>
    <property type="match status" value="1"/>
</dbReference>
<evidence type="ECO:0000256" key="1">
    <source>
        <dbReference type="ARBA" id="ARBA00004651"/>
    </source>
</evidence>
<dbReference type="AlphaFoldDB" id="A0A2V2ZAH7"/>
<evidence type="ECO:0000256" key="3">
    <source>
        <dbReference type="ARBA" id="ARBA00022475"/>
    </source>
</evidence>
<evidence type="ECO:0008006" key="10">
    <source>
        <dbReference type="Google" id="ProtNLM"/>
    </source>
</evidence>
<evidence type="ECO:0000256" key="5">
    <source>
        <dbReference type="ARBA" id="ARBA00022989"/>
    </source>
</evidence>
<dbReference type="PANTHER" id="PTHR42775:SF2">
    <property type="entry name" value="PERMEASE"/>
    <property type="match status" value="1"/>
</dbReference>
<dbReference type="EMBL" id="QGTW01000032">
    <property type="protein sequence ID" value="PWW17083.1"/>
    <property type="molecule type" value="Genomic_DNA"/>
</dbReference>